<organism evidence="1 2">
    <name type="scientific">Araneus ventricosus</name>
    <name type="common">Orbweaver spider</name>
    <name type="synonym">Epeira ventricosa</name>
    <dbReference type="NCBI Taxonomy" id="182803"/>
    <lineage>
        <taxon>Eukaryota</taxon>
        <taxon>Metazoa</taxon>
        <taxon>Ecdysozoa</taxon>
        <taxon>Arthropoda</taxon>
        <taxon>Chelicerata</taxon>
        <taxon>Arachnida</taxon>
        <taxon>Araneae</taxon>
        <taxon>Araneomorphae</taxon>
        <taxon>Entelegynae</taxon>
        <taxon>Araneoidea</taxon>
        <taxon>Araneidae</taxon>
        <taxon>Araneus</taxon>
    </lineage>
</organism>
<sequence length="120" mass="14071">MGHGPFPTYLKRFNVRTSDSYGCGNLGYPLHYATSSLFTTSYHQIKPSADLEPLWWKRVMNNNSMAKIRKLIHFIAVNETLFFPKRWRQQLATDSINPMYSYSVHKARPSHIQQHKDLKD</sequence>
<protein>
    <submittedName>
        <fullName evidence="1">Uncharacterized protein</fullName>
    </submittedName>
</protein>
<dbReference type="EMBL" id="BGPR01055853">
    <property type="protein sequence ID" value="GBO32405.1"/>
    <property type="molecule type" value="Genomic_DNA"/>
</dbReference>
<keyword evidence="2" id="KW-1185">Reference proteome</keyword>
<dbReference type="AlphaFoldDB" id="A0A4Y2W527"/>
<evidence type="ECO:0000313" key="1">
    <source>
        <dbReference type="EMBL" id="GBO32405.1"/>
    </source>
</evidence>
<evidence type="ECO:0000313" key="2">
    <source>
        <dbReference type="Proteomes" id="UP000499080"/>
    </source>
</evidence>
<comment type="caution">
    <text evidence="1">The sequence shown here is derived from an EMBL/GenBank/DDBJ whole genome shotgun (WGS) entry which is preliminary data.</text>
</comment>
<gene>
    <name evidence="1" type="ORF">AVEN_192204_1</name>
</gene>
<proteinExistence type="predicted"/>
<name>A0A4Y2W527_ARAVE</name>
<reference evidence="1 2" key="1">
    <citation type="journal article" date="2019" name="Sci. Rep.">
        <title>Orb-weaving spider Araneus ventricosus genome elucidates the spidroin gene catalogue.</title>
        <authorList>
            <person name="Kono N."/>
            <person name="Nakamura H."/>
            <person name="Ohtoshi R."/>
            <person name="Moran D.A.P."/>
            <person name="Shinohara A."/>
            <person name="Yoshida Y."/>
            <person name="Fujiwara M."/>
            <person name="Mori M."/>
            <person name="Tomita M."/>
            <person name="Arakawa K."/>
        </authorList>
    </citation>
    <scope>NUCLEOTIDE SEQUENCE [LARGE SCALE GENOMIC DNA]</scope>
</reference>
<accession>A0A4Y2W527</accession>
<dbReference type="Proteomes" id="UP000499080">
    <property type="component" value="Unassembled WGS sequence"/>
</dbReference>